<feature type="transmembrane region" description="Helical" evidence="2">
    <location>
        <begin position="30"/>
        <end position="52"/>
    </location>
</feature>
<accession>A0ABP0HFE2</accession>
<evidence type="ECO:0008006" key="5">
    <source>
        <dbReference type="Google" id="ProtNLM"/>
    </source>
</evidence>
<sequence length="300" mass="34220">MMQRQGYEPVSPSESESTSTDIRGSAKGKLATLACCCCISLFLVLGTEVVAWTRQASCDWDLAGDEDWNGVIPAKTMTQMQLGIMTSWLWHQVDVYNENATGAPMIGYWSNVDLFFGILEKYAYVRDGQTALEGWQPWGFYLGSRYHVWLCSSLEKEYYIEEDWWARPWFSFNTQKIFNIREMPSGQLVATSQHRVADLLSFNAHWVATVETPDGVPIATLRQDSPWSRWIFISYQKWWVDNHRPDLLPSEVVCSHSVHLIQKRVTRWTERPMADGFLSKHGDADGVGHCSRSGVQPPPG</sequence>
<name>A0ABP0HFE2_9DINO</name>
<gene>
    <name evidence="3" type="ORF">CCMP2556_LOCUS1033</name>
</gene>
<dbReference type="EMBL" id="CAXAMN010000336">
    <property type="protein sequence ID" value="CAK8987874.1"/>
    <property type="molecule type" value="Genomic_DNA"/>
</dbReference>
<comment type="caution">
    <text evidence="3">The sequence shown here is derived from an EMBL/GenBank/DDBJ whole genome shotgun (WGS) entry which is preliminary data.</text>
</comment>
<evidence type="ECO:0000256" key="1">
    <source>
        <dbReference type="SAM" id="MobiDB-lite"/>
    </source>
</evidence>
<keyword evidence="4" id="KW-1185">Reference proteome</keyword>
<protein>
    <recommendedName>
        <fullName evidence="5">Phospholipase B-like</fullName>
    </recommendedName>
</protein>
<organism evidence="3 4">
    <name type="scientific">Durusdinium trenchii</name>
    <dbReference type="NCBI Taxonomy" id="1381693"/>
    <lineage>
        <taxon>Eukaryota</taxon>
        <taxon>Sar</taxon>
        <taxon>Alveolata</taxon>
        <taxon>Dinophyceae</taxon>
        <taxon>Suessiales</taxon>
        <taxon>Symbiodiniaceae</taxon>
        <taxon>Durusdinium</taxon>
    </lineage>
</organism>
<feature type="region of interest" description="Disordered" evidence="1">
    <location>
        <begin position="1"/>
        <end position="21"/>
    </location>
</feature>
<evidence type="ECO:0000313" key="3">
    <source>
        <dbReference type="EMBL" id="CAK8987874.1"/>
    </source>
</evidence>
<proteinExistence type="predicted"/>
<evidence type="ECO:0000313" key="4">
    <source>
        <dbReference type="Proteomes" id="UP001642484"/>
    </source>
</evidence>
<keyword evidence="2" id="KW-1133">Transmembrane helix</keyword>
<evidence type="ECO:0000256" key="2">
    <source>
        <dbReference type="SAM" id="Phobius"/>
    </source>
</evidence>
<dbReference type="Proteomes" id="UP001642484">
    <property type="component" value="Unassembled WGS sequence"/>
</dbReference>
<reference evidence="3 4" key="1">
    <citation type="submission" date="2024-02" db="EMBL/GenBank/DDBJ databases">
        <authorList>
            <person name="Chen Y."/>
            <person name="Shah S."/>
            <person name="Dougan E. K."/>
            <person name="Thang M."/>
            <person name="Chan C."/>
        </authorList>
    </citation>
    <scope>NUCLEOTIDE SEQUENCE [LARGE SCALE GENOMIC DNA]</scope>
</reference>
<feature type="region of interest" description="Disordered" evidence="1">
    <location>
        <begin position="279"/>
        <end position="300"/>
    </location>
</feature>
<keyword evidence="2" id="KW-0812">Transmembrane</keyword>
<keyword evidence="2" id="KW-0472">Membrane</keyword>
<feature type="compositionally biased region" description="Low complexity" evidence="1">
    <location>
        <begin position="8"/>
        <end position="20"/>
    </location>
</feature>